<dbReference type="AlphaFoldDB" id="A0A069D768"/>
<evidence type="ECO:0000313" key="1">
    <source>
        <dbReference type="EMBL" id="GAK38262.1"/>
    </source>
</evidence>
<evidence type="ECO:0000313" key="2">
    <source>
        <dbReference type="Proteomes" id="UP000027601"/>
    </source>
</evidence>
<keyword evidence="2" id="KW-1185">Reference proteome</keyword>
<dbReference type="eggNOG" id="ENOG5032UDM">
    <property type="taxonomic scope" value="Bacteria"/>
</dbReference>
<dbReference type="Pfam" id="PF13151">
    <property type="entry name" value="DUF3990"/>
    <property type="match status" value="1"/>
</dbReference>
<comment type="caution">
    <text evidence="1">The sequence shown here is derived from an EMBL/GenBank/DDBJ whole genome shotgun (WGS) entry which is preliminary data.</text>
</comment>
<reference evidence="1 2" key="1">
    <citation type="journal article" date="2015" name="Microbes Environ.">
        <title>Distribution and evolution of nitrogen fixation genes in the phylum bacteroidetes.</title>
        <authorList>
            <person name="Inoue J."/>
            <person name="Oshima K."/>
            <person name="Suda W."/>
            <person name="Sakamoto M."/>
            <person name="Iino T."/>
            <person name="Noda S."/>
            <person name="Hongoh Y."/>
            <person name="Hattori M."/>
            <person name="Ohkuma M."/>
        </authorList>
    </citation>
    <scope>NUCLEOTIDE SEQUENCE [LARGE SCALE GENOMIC DNA]</scope>
    <source>
        <strain evidence="1 2">JCM 15093</strain>
    </source>
</reference>
<evidence type="ECO:0008006" key="3">
    <source>
        <dbReference type="Google" id="ProtNLM"/>
    </source>
</evidence>
<protein>
    <recommendedName>
        <fullName evidence="3">DUF3990 domain-containing protein</fullName>
    </recommendedName>
</protein>
<proteinExistence type="predicted"/>
<dbReference type="STRING" id="1121097.GCA_000428125_03119"/>
<accession>A0A069D768</accession>
<sequence>MITLYHGSNVDIQEIDLCRSKRGKDFGCGFYLNANKQQAFDMALRTTRMLMKGEPIINTYLFDDTILQSNTDLNIKVFDDYSPEWAEFVLMNRNNNTDTPTHPYDIVIGPIADDTVGVQIRRFVNGYIPMNTLIEELRFRGNHAIQYFFGTERAIQFLKKQ</sequence>
<gene>
    <name evidence="1" type="ORF">JCM15093_3601</name>
</gene>
<organism evidence="1 2">
    <name type="scientific">Bacteroides graminisolvens DSM 19988 = JCM 15093</name>
    <dbReference type="NCBI Taxonomy" id="1121097"/>
    <lineage>
        <taxon>Bacteria</taxon>
        <taxon>Pseudomonadati</taxon>
        <taxon>Bacteroidota</taxon>
        <taxon>Bacteroidia</taxon>
        <taxon>Bacteroidales</taxon>
        <taxon>Bacteroidaceae</taxon>
        <taxon>Bacteroides</taxon>
    </lineage>
</organism>
<dbReference type="RefSeq" id="WP_007215844.1">
    <property type="nucleotide sequence ID" value="NZ_ATZI01000031.1"/>
</dbReference>
<dbReference type="Proteomes" id="UP000027601">
    <property type="component" value="Unassembled WGS sequence"/>
</dbReference>
<dbReference type="EMBL" id="BAJS01000054">
    <property type="protein sequence ID" value="GAK38262.1"/>
    <property type="molecule type" value="Genomic_DNA"/>
</dbReference>
<name>A0A069D768_9BACE</name>
<dbReference type="InterPro" id="IPR025051">
    <property type="entry name" value="DUF3990"/>
</dbReference>